<dbReference type="OrthoDB" id="3211155at2"/>
<name>A0A561UYU5_9ACTN</name>
<evidence type="ECO:0000313" key="9">
    <source>
        <dbReference type="Proteomes" id="UP001330827"/>
    </source>
</evidence>
<dbReference type="InterPro" id="IPR009057">
    <property type="entry name" value="Homeodomain-like_sf"/>
</dbReference>
<dbReference type="AlphaFoldDB" id="A0A561UYU5"/>
<dbReference type="RefSeq" id="WP_145764663.1">
    <property type="nucleotide sequence ID" value="NZ_CP109114.1"/>
</dbReference>
<dbReference type="GO" id="GO:0003700">
    <property type="term" value="F:DNA-binding transcription factor activity"/>
    <property type="evidence" value="ECO:0007669"/>
    <property type="project" value="TreeGrafter"/>
</dbReference>
<protein>
    <submittedName>
        <fullName evidence="6">TetR family transcriptional regulator</fullName>
    </submittedName>
    <submittedName>
        <fullName evidence="7">TetR/AcrR family transcriptional regulator</fullName>
    </submittedName>
</protein>
<evidence type="ECO:0000256" key="2">
    <source>
        <dbReference type="ARBA" id="ARBA00023125"/>
    </source>
</evidence>
<dbReference type="PANTHER" id="PTHR30055">
    <property type="entry name" value="HTH-TYPE TRANSCRIPTIONAL REGULATOR RUTR"/>
    <property type="match status" value="1"/>
</dbReference>
<dbReference type="PROSITE" id="PS50977">
    <property type="entry name" value="HTH_TETR_2"/>
    <property type="match status" value="1"/>
</dbReference>
<evidence type="ECO:0000256" key="4">
    <source>
        <dbReference type="PROSITE-ProRule" id="PRU00335"/>
    </source>
</evidence>
<dbReference type="PRINTS" id="PR00455">
    <property type="entry name" value="HTHTETR"/>
</dbReference>
<proteinExistence type="predicted"/>
<dbReference type="EMBL" id="CP109114">
    <property type="protein sequence ID" value="WSC14395.1"/>
    <property type="molecule type" value="Genomic_DNA"/>
</dbReference>
<evidence type="ECO:0000313" key="8">
    <source>
        <dbReference type="Proteomes" id="UP000318186"/>
    </source>
</evidence>
<dbReference type="InterPro" id="IPR001647">
    <property type="entry name" value="HTH_TetR"/>
</dbReference>
<dbReference type="EMBL" id="VIWW01000001">
    <property type="protein sequence ID" value="TWG04548.1"/>
    <property type="molecule type" value="Genomic_DNA"/>
</dbReference>
<accession>A0A561UYU5</accession>
<evidence type="ECO:0000256" key="1">
    <source>
        <dbReference type="ARBA" id="ARBA00023015"/>
    </source>
</evidence>
<keyword evidence="9" id="KW-1185">Reference proteome</keyword>
<evidence type="ECO:0000259" key="5">
    <source>
        <dbReference type="PROSITE" id="PS50977"/>
    </source>
</evidence>
<dbReference type="Proteomes" id="UP001330827">
    <property type="component" value="Chromosome"/>
</dbReference>
<dbReference type="SUPFAM" id="SSF46689">
    <property type="entry name" value="Homeodomain-like"/>
    <property type="match status" value="1"/>
</dbReference>
<sequence length="212" mass="23211">MTEGPGLRERKKIQTRRRLLFEAAKLFTERGFEQVSVAEIAEAADVSKMTVFNYFDSKEDLVFAPMEEHIGDVADVVRNRAPGESAVAGVRRHFLAAIENRDPSVGVSDSPVALGLLQLIQQTPTLHIRAHAFFGLSLNQLTEVLVEEGEEPTIARIAASQLIGTRNALITENHRRLLAGEPIEEIAADAVVIAGRGFDLLEKGLGDFATRV</sequence>
<reference evidence="6 8" key="1">
    <citation type="submission" date="2019-06" db="EMBL/GenBank/DDBJ databases">
        <title>Sequencing the genomes of 1000 actinobacteria strains.</title>
        <authorList>
            <person name="Klenk H.-P."/>
        </authorList>
    </citation>
    <scope>NUCLEOTIDE SEQUENCE [LARGE SCALE GENOMIC DNA]</scope>
    <source>
        <strain evidence="6 8">DSM 42059</strain>
    </source>
</reference>
<feature type="DNA-binding region" description="H-T-H motif" evidence="4">
    <location>
        <begin position="36"/>
        <end position="55"/>
    </location>
</feature>
<keyword evidence="2 4" id="KW-0238">DNA-binding</keyword>
<feature type="domain" description="HTH tetR-type" evidence="5">
    <location>
        <begin position="13"/>
        <end position="73"/>
    </location>
</feature>
<dbReference type="GO" id="GO:0000976">
    <property type="term" value="F:transcription cis-regulatory region binding"/>
    <property type="evidence" value="ECO:0007669"/>
    <property type="project" value="TreeGrafter"/>
</dbReference>
<evidence type="ECO:0000313" key="7">
    <source>
        <dbReference type="EMBL" id="WSC14395.1"/>
    </source>
</evidence>
<dbReference type="Proteomes" id="UP000318186">
    <property type="component" value="Unassembled WGS sequence"/>
</dbReference>
<dbReference type="FunFam" id="1.10.10.60:FF:000141">
    <property type="entry name" value="TetR family transcriptional regulator"/>
    <property type="match status" value="1"/>
</dbReference>
<evidence type="ECO:0000313" key="6">
    <source>
        <dbReference type="EMBL" id="TWG04548.1"/>
    </source>
</evidence>
<reference evidence="7 9" key="2">
    <citation type="submission" date="2022-10" db="EMBL/GenBank/DDBJ databases">
        <title>The complete genomes of actinobacterial strains from the NBC collection.</title>
        <authorList>
            <person name="Joergensen T.S."/>
            <person name="Alvarez Arevalo M."/>
            <person name="Sterndorff E.B."/>
            <person name="Faurdal D."/>
            <person name="Vuksanovic O."/>
            <person name="Mourched A.-S."/>
            <person name="Charusanti P."/>
            <person name="Shaw S."/>
            <person name="Blin K."/>
            <person name="Weber T."/>
        </authorList>
    </citation>
    <scope>NUCLEOTIDE SEQUENCE [LARGE SCALE GENOMIC DNA]</scope>
    <source>
        <strain evidence="7 9">NBC 01769</strain>
    </source>
</reference>
<organism evidence="6 8">
    <name type="scientific">Streptomyces brevispora</name>
    <dbReference type="NCBI Taxonomy" id="887462"/>
    <lineage>
        <taxon>Bacteria</taxon>
        <taxon>Bacillati</taxon>
        <taxon>Actinomycetota</taxon>
        <taxon>Actinomycetes</taxon>
        <taxon>Kitasatosporales</taxon>
        <taxon>Streptomycetaceae</taxon>
        <taxon>Streptomyces</taxon>
    </lineage>
</organism>
<dbReference type="PANTHER" id="PTHR30055:SF234">
    <property type="entry name" value="HTH-TYPE TRANSCRIPTIONAL REGULATOR BETI"/>
    <property type="match status" value="1"/>
</dbReference>
<keyword evidence="3" id="KW-0804">Transcription</keyword>
<gene>
    <name evidence="6" type="ORF">FHX80_113006</name>
    <name evidence="7" type="ORF">OIE64_17130</name>
</gene>
<dbReference type="Pfam" id="PF00440">
    <property type="entry name" value="TetR_N"/>
    <property type="match status" value="1"/>
</dbReference>
<keyword evidence="1" id="KW-0805">Transcription regulation</keyword>
<dbReference type="Gene3D" id="1.10.357.10">
    <property type="entry name" value="Tetracycline Repressor, domain 2"/>
    <property type="match status" value="1"/>
</dbReference>
<dbReference type="GO" id="GO:0045892">
    <property type="term" value="P:negative regulation of DNA-templated transcription"/>
    <property type="evidence" value="ECO:0007669"/>
    <property type="project" value="UniProtKB-ARBA"/>
</dbReference>
<dbReference type="InterPro" id="IPR050109">
    <property type="entry name" value="HTH-type_TetR-like_transc_reg"/>
</dbReference>
<evidence type="ECO:0000256" key="3">
    <source>
        <dbReference type="ARBA" id="ARBA00023163"/>
    </source>
</evidence>